<dbReference type="STRING" id="747725.A0A162ZQY8"/>
<dbReference type="PANTHER" id="PTHR14963">
    <property type="entry name" value="RHO GTPASE ACTIVATING PROTEIN 18,19-RELATED"/>
    <property type="match status" value="1"/>
</dbReference>
<dbReference type="EMBL" id="AMYB01000002">
    <property type="protein sequence ID" value="OAD07307.1"/>
    <property type="molecule type" value="Genomic_DNA"/>
</dbReference>
<evidence type="ECO:0000259" key="2">
    <source>
        <dbReference type="PROSITE" id="PS50238"/>
    </source>
</evidence>
<dbReference type="GO" id="GO:0005737">
    <property type="term" value="C:cytoplasm"/>
    <property type="evidence" value="ECO:0007669"/>
    <property type="project" value="TreeGrafter"/>
</dbReference>
<dbReference type="InterPro" id="IPR000198">
    <property type="entry name" value="RhoGAP_dom"/>
</dbReference>
<name>A0A162ZQY8_MUCCL</name>
<dbReference type="SUPFAM" id="SSF48350">
    <property type="entry name" value="GTPase activation domain, GAP"/>
    <property type="match status" value="1"/>
</dbReference>
<proteinExistence type="predicted"/>
<evidence type="ECO:0000313" key="3">
    <source>
        <dbReference type="EMBL" id="OAD07307.1"/>
    </source>
</evidence>
<gene>
    <name evidence="3" type="ORF">MUCCIDRAFT_123670</name>
</gene>
<dbReference type="Gene3D" id="1.10.555.10">
    <property type="entry name" value="Rho GTPase activation protein"/>
    <property type="match status" value="1"/>
</dbReference>
<keyword evidence="1" id="KW-0343">GTPase activation</keyword>
<dbReference type="SMART" id="SM00324">
    <property type="entry name" value="RhoGAP"/>
    <property type="match status" value="1"/>
</dbReference>
<keyword evidence="4" id="KW-1185">Reference proteome</keyword>
<organism evidence="3 4">
    <name type="scientific">Mucor lusitanicus CBS 277.49</name>
    <dbReference type="NCBI Taxonomy" id="747725"/>
    <lineage>
        <taxon>Eukaryota</taxon>
        <taxon>Fungi</taxon>
        <taxon>Fungi incertae sedis</taxon>
        <taxon>Mucoromycota</taxon>
        <taxon>Mucoromycotina</taxon>
        <taxon>Mucoromycetes</taxon>
        <taxon>Mucorales</taxon>
        <taxon>Mucorineae</taxon>
        <taxon>Mucoraceae</taxon>
        <taxon>Mucor</taxon>
    </lineage>
</organism>
<feature type="non-terminal residue" evidence="3">
    <location>
        <position position="148"/>
    </location>
</feature>
<dbReference type="InterPro" id="IPR008936">
    <property type="entry name" value="Rho_GTPase_activation_prot"/>
</dbReference>
<dbReference type="OrthoDB" id="20689at2759"/>
<dbReference type="AlphaFoldDB" id="A0A162ZQY8"/>
<reference evidence="3 4" key="1">
    <citation type="submission" date="2015-06" db="EMBL/GenBank/DDBJ databases">
        <title>Expansion of signal transduction pathways in fungi by whole-genome duplication.</title>
        <authorList>
            <consortium name="DOE Joint Genome Institute"/>
            <person name="Corrochano L.M."/>
            <person name="Kuo A."/>
            <person name="Marcet-Houben M."/>
            <person name="Polaino S."/>
            <person name="Salamov A."/>
            <person name="Villalobos J.M."/>
            <person name="Alvarez M.I."/>
            <person name="Avalos J."/>
            <person name="Benito E.P."/>
            <person name="Benoit I."/>
            <person name="Burger G."/>
            <person name="Camino L.P."/>
            <person name="Canovas D."/>
            <person name="Cerda-Olmedo E."/>
            <person name="Cheng J.-F."/>
            <person name="Dominguez A."/>
            <person name="Elias M."/>
            <person name="Eslava A.P."/>
            <person name="Glaser F."/>
            <person name="Grimwood J."/>
            <person name="Gutierrez G."/>
            <person name="Heitman J."/>
            <person name="Henrissat B."/>
            <person name="Iturriaga E.A."/>
            <person name="Lang B.F."/>
            <person name="Lavin J.L."/>
            <person name="Lee S."/>
            <person name="Li W."/>
            <person name="Lindquist E."/>
            <person name="Lopez-Garcia S."/>
            <person name="Luque E.M."/>
            <person name="Marcos A.T."/>
            <person name="Martin J."/>
            <person name="Mccluskey K."/>
            <person name="Medina H.R."/>
            <person name="Miralles-Duran A."/>
            <person name="Miyazaki A."/>
            <person name="Munoz-Torres E."/>
            <person name="Oguiza J.A."/>
            <person name="Ohm R."/>
            <person name="Olmedo M."/>
            <person name="Orejas M."/>
            <person name="Ortiz-Castellanos L."/>
            <person name="Pisabarro A.G."/>
            <person name="Rodriguez-Romero J."/>
            <person name="Ruiz-Herrera J."/>
            <person name="Ruiz-Vazquez R."/>
            <person name="Sanz C."/>
            <person name="Schackwitz W."/>
            <person name="Schmutz J."/>
            <person name="Shahriari M."/>
            <person name="Shelest E."/>
            <person name="Silva-Franco F."/>
            <person name="Soanes D."/>
            <person name="Syed K."/>
            <person name="Tagua V.G."/>
            <person name="Talbot N.J."/>
            <person name="Thon M."/>
            <person name="De Vries R.P."/>
            <person name="Wiebenga A."/>
            <person name="Yadav J.S."/>
            <person name="Braun E.L."/>
            <person name="Baker S."/>
            <person name="Garre V."/>
            <person name="Horwitz B."/>
            <person name="Torres-Martinez S."/>
            <person name="Idnurm A."/>
            <person name="Herrera-Estrella A."/>
            <person name="Gabaldon T."/>
            <person name="Grigoriev I.V."/>
        </authorList>
    </citation>
    <scope>NUCLEOTIDE SEQUENCE [LARGE SCALE GENOMIC DNA]</scope>
    <source>
        <strain evidence="3 4">CBS 277.49</strain>
    </source>
</reference>
<dbReference type="PROSITE" id="PS50238">
    <property type="entry name" value="RHOGAP"/>
    <property type="match status" value="1"/>
</dbReference>
<sequence>VPDFLKDCILALISQDLTTEGIFRKSGNIRGLKDMCDTLDAQPNRHDWLDFFQAQSNVQLAAFIKRFLRELPEPLLTWKLHKLFIMSSKATTLIGALSIMHYAICILPKPNRDMLLTVLALLHWIAQHSAHNKMDYENLARVMAPNIL</sequence>
<dbReference type="VEuPathDB" id="FungiDB:MUCCIDRAFT_123670"/>
<dbReference type="Pfam" id="PF00620">
    <property type="entry name" value="RhoGAP"/>
    <property type="match status" value="1"/>
</dbReference>
<dbReference type="GO" id="GO:0007165">
    <property type="term" value="P:signal transduction"/>
    <property type="evidence" value="ECO:0007669"/>
    <property type="project" value="InterPro"/>
</dbReference>
<accession>A0A162ZQY8</accession>
<dbReference type="GO" id="GO:0030833">
    <property type="term" value="P:regulation of actin filament polymerization"/>
    <property type="evidence" value="ECO:0007669"/>
    <property type="project" value="TreeGrafter"/>
</dbReference>
<dbReference type="GO" id="GO:0051056">
    <property type="term" value="P:regulation of small GTPase mediated signal transduction"/>
    <property type="evidence" value="ECO:0007669"/>
    <property type="project" value="TreeGrafter"/>
</dbReference>
<dbReference type="GO" id="GO:0005096">
    <property type="term" value="F:GTPase activator activity"/>
    <property type="evidence" value="ECO:0007669"/>
    <property type="project" value="UniProtKB-KW"/>
</dbReference>
<evidence type="ECO:0000256" key="1">
    <source>
        <dbReference type="ARBA" id="ARBA00022468"/>
    </source>
</evidence>
<feature type="non-terminal residue" evidence="3">
    <location>
        <position position="1"/>
    </location>
</feature>
<dbReference type="Proteomes" id="UP000077051">
    <property type="component" value="Unassembled WGS sequence"/>
</dbReference>
<dbReference type="PANTHER" id="PTHR14963:SF1">
    <property type="entry name" value="RHO GTPASE-ACTIVATING PROTEIN CONUNDRUM"/>
    <property type="match status" value="1"/>
</dbReference>
<comment type="caution">
    <text evidence="3">The sequence shown here is derived from an EMBL/GenBank/DDBJ whole genome shotgun (WGS) entry which is preliminary data.</text>
</comment>
<protein>
    <recommendedName>
        <fullName evidence="2">Rho-GAP domain-containing protein</fullName>
    </recommendedName>
</protein>
<feature type="domain" description="Rho-GAP" evidence="2">
    <location>
        <begin position="1"/>
        <end position="148"/>
    </location>
</feature>
<evidence type="ECO:0000313" key="4">
    <source>
        <dbReference type="Proteomes" id="UP000077051"/>
    </source>
</evidence>